<gene>
    <name evidence="1" type="ORF">DASB73_020540</name>
</gene>
<accession>A0AAV5RIW1</accession>
<sequence>MVPDEENLYEYLIKTGKVQDLYKTVKLEFETSSSFDKIQNEMQELVLQYLEANPLLLSSLENDKLKQDRITDIYEKKVVPKMFNNENKTGRALYGFIHNNEDKLEHQVDLWYKELDESYRAEKYKK</sequence>
<name>A0AAV5RIW1_STABA</name>
<evidence type="ECO:0000313" key="1">
    <source>
        <dbReference type="EMBL" id="GMM51096.1"/>
    </source>
</evidence>
<protein>
    <submittedName>
        <fullName evidence="1">Uncharacterized protein</fullName>
    </submittedName>
</protein>
<dbReference type="Proteomes" id="UP001362899">
    <property type="component" value="Unassembled WGS sequence"/>
</dbReference>
<comment type="caution">
    <text evidence="1">The sequence shown here is derived from an EMBL/GenBank/DDBJ whole genome shotgun (WGS) entry which is preliminary data.</text>
</comment>
<organism evidence="1 2">
    <name type="scientific">Starmerella bacillaris</name>
    <name type="common">Yeast</name>
    <name type="synonym">Candida zemplinina</name>
    <dbReference type="NCBI Taxonomy" id="1247836"/>
    <lineage>
        <taxon>Eukaryota</taxon>
        <taxon>Fungi</taxon>
        <taxon>Dikarya</taxon>
        <taxon>Ascomycota</taxon>
        <taxon>Saccharomycotina</taxon>
        <taxon>Dipodascomycetes</taxon>
        <taxon>Dipodascales</taxon>
        <taxon>Trichomonascaceae</taxon>
        <taxon>Starmerella</taxon>
    </lineage>
</organism>
<proteinExistence type="predicted"/>
<reference evidence="1 2" key="1">
    <citation type="journal article" date="2023" name="Elife">
        <title>Identification of key yeast species and microbe-microbe interactions impacting larval growth of Drosophila in the wild.</title>
        <authorList>
            <person name="Mure A."/>
            <person name="Sugiura Y."/>
            <person name="Maeda R."/>
            <person name="Honda K."/>
            <person name="Sakurai N."/>
            <person name="Takahashi Y."/>
            <person name="Watada M."/>
            <person name="Katoh T."/>
            <person name="Gotoh A."/>
            <person name="Gotoh Y."/>
            <person name="Taniguchi I."/>
            <person name="Nakamura K."/>
            <person name="Hayashi T."/>
            <person name="Katayama T."/>
            <person name="Uemura T."/>
            <person name="Hattori Y."/>
        </authorList>
    </citation>
    <scope>NUCLEOTIDE SEQUENCE [LARGE SCALE GENOMIC DNA]</scope>
    <source>
        <strain evidence="1 2">SB-73</strain>
    </source>
</reference>
<dbReference type="AlphaFoldDB" id="A0AAV5RIW1"/>
<dbReference type="EMBL" id="BTGC01000003">
    <property type="protein sequence ID" value="GMM51096.1"/>
    <property type="molecule type" value="Genomic_DNA"/>
</dbReference>
<evidence type="ECO:0000313" key="2">
    <source>
        <dbReference type="Proteomes" id="UP001362899"/>
    </source>
</evidence>
<keyword evidence="2" id="KW-1185">Reference proteome</keyword>